<proteinExistence type="predicted"/>
<dbReference type="EMBL" id="JAODUO010000024">
    <property type="protein sequence ID" value="KAK2192711.1"/>
    <property type="molecule type" value="Genomic_DNA"/>
</dbReference>
<gene>
    <name evidence="2" type="ORF">NP493_24g02003</name>
</gene>
<evidence type="ECO:0000256" key="1">
    <source>
        <dbReference type="SAM" id="MobiDB-lite"/>
    </source>
</evidence>
<feature type="region of interest" description="Disordered" evidence="1">
    <location>
        <begin position="30"/>
        <end position="53"/>
    </location>
</feature>
<accession>A0AAD9PDT7</accession>
<reference evidence="2" key="1">
    <citation type="journal article" date="2023" name="Mol. Biol. Evol.">
        <title>Third-Generation Sequencing Reveals the Adaptive Role of the Epigenome in Three Deep-Sea Polychaetes.</title>
        <authorList>
            <person name="Perez M."/>
            <person name="Aroh O."/>
            <person name="Sun Y."/>
            <person name="Lan Y."/>
            <person name="Juniper S.K."/>
            <person name="Young C.R."/>
            <person name="Angers B."/>
            <person name="Qian P.Y."/>
        </authorList>
    </citation>
    <scope>NUCLEOTIDE SEQUENCE</scope>
    <source>
        <strain evidence="2">R07B-5</strain>
    </source>
</reference>
<keyword evidence="3" id="KW-1185">Reference proteome</keyword>
<protein>
    <submittedName>
        <fullName evidence="2">Uncharacterized protein</fullName>
    </submittedName>
</protein>
<dbReference type="AlphaFoldDB" id="A0AAD9PDT7"/>
<comment type="caution">
    <text evidence="2">The sequence shown here is derived from an EMBL/GenBank/DDBJ whole genome shotgun (WGS) entry which is preliminary data.</text>
</comment>
<name>A0AAD9PDT7_RIDPI</name>
<sequence length="53" mass="6134">MQWRHFAAVLNALIGECSKRQQRTFTNIQTQSAITSPSENNNKLPQRQTVVQY</sequence>
<evidence type="ECO:0000313" key="2">
    <source>
        <dbReference type="EMBL" id="KAK2192711.1"/>
    </source>
</evidence>
<organism evidence="2 3">
    <name type="scientific">Ridgeia piscesae</name>
    <name type="common">Tubeworm</name>
    <dbReference type="NCBI Taxonomy" id="27915"/>
    <lineage>
        <taxon>Eukaryota</taxon>
        <taxon>Metazoa</taxon>
        <taxon>Spiralia</taxon>
        <taxon>Lophotrochozoa</taxon>
        <taxon>Annelida</taxon>
        <taxon>Polychaeta</taxon>
        <taxon>Sedentaria</taxon>
        <taxon>Canalipalpata</taxon>
        <taxon>Sabellida</taxon>
        <taxon>Siboglinidae</taxon>
        <taxon>Ridgeia</taxon>
    </lineage>
</organism>
<dbReference type="Proteomes" id="UP001209878">
    <property type="component" value="Unassembled WGS sequence"/>
</dbReference>
<evidence type="ECO:0000313" key="3">
    <source>
        <dbReference type="Proteomes" id="UP001209878"/>
    </source>
</evidence>